<keyword evidence="4 8" id="KW-0812">Transmembrane</keyword>
<dbReference type="InterPro" id="IPR045324">
    <property type="entry name" value="Small_multidrug_res"/>
</dbReference>
<dbReference type="SUPFAM" id="SSF103481">
    <property type="entry name" value="Multidrug resistance efflux transporter EmrE"/>
    <property type="match status" value="1"/>
</dbReference>
<feature type="transmembrane region" description="Helical" evidence="9">
    <location>
        <begin position="59"/>
        <end position="78"/>
    </location>
</feature>
<name>A0A1X7HC47_9PROT</name>
<sequence length="107" mass="10983">MSWLYLVVAILFEVVGTSAMKMSDGMTRLGPAAAVVVCYGIAFVLLAKALRTMEVGIAYAIWSATGTAAIAAIGVFVFGESLTVMKMVGIALIVAGVISLHMASGPA</sequence>
<evidence type="ECO:0000256" key="1">
    <source>
        <dbReference type="ARBA" id="ARBA00004651"/>
    </source>
</evidence>
<comment type="similarity">
    <text evidence="7 8">Belongs to the drug/metabolite transporter (DMT) superfamily. Small multidrug resistance (SMR) (TC 2.A.7.1) family.</text>
</comment>
<reference evidence="10 11" key="1">
    <citation type="submission" date="2017-04" db="EMBL/GenBank/DDBJ databases">
        <authorList>
            <person name="Afonso C.L."/>
            <person name="Miller P.J."/>
            <person name="Scott M.A."/>
            <person name="Spackman E."/>
            <person name="Goraichik I."/>
            <person name="Dimitrov K.M."/>
            <person name="Suarez D.L."/>
            <person name="Swayne D.E."/>
        </authorList>
    </citation>
    <scope>NUCLEOTIDE SEQUENCE [LARGE SCALE GENOMIC DNA]</scope>
    <source>
        <strain evidence="10 11">A2P</strain>
    </source>
</reference>
<dbReference type="OrthoDB" id="9808638at2"/>
<comment type="subcellular location">
    <subcellularLocation>
        <location evidence="1 8">Cell membrane</location>
        <topology evidence="1 8">Multi-pass membrane protein</topology>
    </subcellularLocation>
</comment>
<dbReference type="Pfam" id="PF00893">
    <property type="entry name" value="Multi_Drug_Res"/>
    <property type="match status" value="1"/>
</dbReference>
<dbReference type="EMBL" id="FXAK01000007">
    <property type="protein sequence ID" value="SMF83705.1"/>
    <property type="molecule type" value="Genomic_DNA"/>
</dbReference>
<dbReference type="PANTHER" id="PTHR30561:SF1">
    <property type="entry name" value="MULTIDRUG TRANSPORTER EMRE"/>
    <property type="match status" value="1"/>
</dbReference>
<feature type="transmembrane region" description="Helical" evidence="9">
    <location>
        <begin position="29"/>
        <end position="47"/>
    </location>
</feature>
<accession>A0A1X7HC47</accession>
<evidence type="ECO:0000313" key="10">
    <source>
        <dbReference type="EMBL" id="SMF83705.1"/>
    </source>
</evidence>
<dbReference type="InterPro" id="IPR037185">
    <property type="entry name" value="EmrE-like"/>
</dbReference>
<feature type="transmembrane region" description="Helical" evidence="9">
    <location>
        <begin position="84"/>
        <end position="103"/>
    </location>
</feature>
<evidence type="ECO:0000313" key="11">
    <source>
        <dbReference type="Proteomes" id="UP000192936"/>
    </source>
</evidence>
<dbReference type="AlphaFoldDB" id="A0A1X7HC47"/>
<organism evidence="10 11">
    <name type="scientific">Azospirillum oryzae</name>
    <dbReference type="NCBI Taxonomy" id="286727"/>
    <lineage>
        <taxon>Bacteria</taxon>
        <taxon>Pseudomonadati</taxon>
        <taxon>Pseudomonadota</taxon>
        <taxon>Alphaproteobacteria</taxon>
        <taxon>Rhodospirillales</taxon>
        <taxon>Azospirillaceae</taxon>
        <taxon>Azospirillum</taxon>
    </lineage>
</organism>
<evidence type="ECO:0000256" key="5">
    <source>
        <dbReference type="ARBA" id="ARBA00022989"/>
    </source>
</evidence>
<evidence type="ECO:0000256" key="4">
    <source>
        <dbReference type="ARBA" id="ARBA00022692"/>
    </source>
</evidence>
<evidence type="ECO:0000256" key="7">
    <source>
        <dbReference type="ARBA" id="ARBA00038032"/>
    </source>
</evidence>
<dbReference type="RefSeq" id="WP_085090327.1">
    <property type="nucleotide sequence ID" value="NZ_FXAK01000007.1"/>
</dbReference>
<dbReference type="InterPro" id="IPR000390">
    <property type="entry name" value="Small_drug/metabolite_transptr"/>
</dbReference>
<evidence type="ECO:0000256" key="9">
    <source>
        <dbReference type="SAM" id="Phobius"/>
    </source>
</evidence>
<evidence type="ECO:0000256" key="2">
    <source>
        <dbReference type="ARBA" id="ARBA00022448"/>
    </source>
</evidence>
<dbReference type="Gene3D" id="1.10.3730.20">
    <property type="match status" value="1"/>
</dbReference>
<evidence type="ECO:0000256" key="8">
    <source>
        <dbReference type="RuleBase" id="RU003942"/>
    </source>
</evidence>
<dbReference type="GO" id="GO:1990961">
    <property type="term" value="P:xenobiotic detoxification by transmembrane export across the plasma membrane"/>
    <property type="evidence" value="ECO:0007669"/>
    <property type="project" value="UniProtKB-ARBA"/>
</dbReference>
<evidence type="ECO:0000256" key="6">
    <source>
        <dbReference type="ARBA" id="ARBA00023136"/>
    </source>
</evidence>
<evidence type="ECO:0000256" key="3">
    <source>
        <dbReference type="ARBA" id="ARBA00022475"/>
    </source>
</evidence>
<keyword evidence="5 9" id="KW-1133">Transmembrane helix</keyword>
<protein>
    <submittedName>
        <fullName evidence="10">Small multidrug resistance pump</fullName>
    </submittedName>
</protein>
<dbReference type="GO" id="GO:0005886">
    <property type="term" value="C:plasma membrane"/>
    <property type="evidence" value="ECO:0007669"/>
    <property type="project" value="UniProtKB-SubCell"/>
</dbReference>
<keyword evidence="3" id="KW-1003">Cell membrane</keyword>
<keyword evidence="6 9" id="KW-0472">Membrane</keyword>
<dbReference type="PANTHER" id="PTHR30561">
    <property type="entry name" value="SMR FAMILY PROTON-DEPENDENT DRUG EFFLUX TRANSPORTER SUGE"/>
    <property type="match status" value="1"/>
</dbReference>
<dbReference type="Proteomes" id="UP000192936">
    <property type="component" value="Unassembled WGS sequence"/>
</dbReference>
<dbReference type="GO" id="GO:0022857">
    <property type="term" value="F:transmembrane transporter activity"/>
    <property type="evidence" value="ECO:0007669"/>
    <property type="project" value="InterPro"/>
</dbReference>
<gene>
    <name evidence="10" type="ORF">SAMN02982917_5602</name>
</gene>
<keyword evidence="2" id="KW-0813">Transport</keyword>
<proteinExistence type="inferred from homology"/>
<dbReference type="STRING" id="286727.SAMN02982917_5602"/>
<dbReference type="FunFam" id="1.10.3730.20:FF:000001">
    <property type="entry name" value="Quaternary ammonium compound resistance transporter SugE"/>
    <property type="match status" value="1"/>
</dbReference>